<evidence type="ECO:0000313" key="3">
    <source>
        <dbReference type="Proteomes" id="UP000245383"/>
    </source>
</evidence>
<accession>A0A2T9YUK8</accession>
<protein>
    <submittedName>
        <fullName evidence="2">Uncharacterized protein</fullName>
    </submittedName>
</protein>
<dbReference type="AlphaFoldDB" id="A0A2T9YUK8"/>
<gene>
    <name evidence="2" type="ORF">BB561_001429</name>
</gene>
<name>A0A2T9YUK8_9FUNG</name>
<proteinExistence type="predicted"/>
<feature type="region of interest" description="Disordered" evidence="1">
    <location>
        <begin position="1"/>
        <end position="26"/>
    </location>
</feature>
<sequence length="222" mass="24236">MADYFSIPYTSDLDPRDRSSSEKTSFSYKASTNIHPATALELALKSVFVSEPTDNHFSDIPKPICNKAFNISSAISSSCTLDNYPIQKRGSASKPETKMPEYLDSEDDFDMDFGSSYKSSLKSSFSSRGFAKRVSCSNPRRVSFSIDSSRVLYIPSNNILKQVEKARGVASISKPSSSCSARVSDPGFPSEVLNPSCSLTSIFLSNGNLHTLSTCPLSDLEE</sequence>
<dbReference type="Proteomes" id="UP000245383">
    <property type="component" value="Unassembled WGS sequence"/>
</dbReference>
<reference evidence="2 3" key="1">
    <citation type="journal article" date="2018" name="MBio">
        <title>Comparative Genomics Reveals the Core Gene Toolbox for the Fungus-Insect Symbiosis.</title>
        <authorList>
            <person name="Wang Y."/>
            <person name="Stata M."/>
            <person name="Wang W."/>
            <person name="Stajich J.E."/>
            <person name="White M.M."/>
            <person name="Moncalvo J.M."/>
        </authorList>
    </citation>
    <scope>NUCLEOTIDE SEQUENCE [LARGE SCALE GENOMIC DNA]</scope>
    <source>
        <strain evidence="2 3">SWE-8-4</strain>
    </source>
</reference>
<comment type="caution">
    <text evidence="2">The sequence shown here is derived from an EMBL/GenBank/DDBJ whole genome shotgun (WGS) entry which is preliminary data.</text>
</comment>
<dbReference type="OrthoDB" id="5598929at2759"/>
<evidence type="ECO:0000313" key="2">
    <source>
        <dbReference type="EMBL" id="PVU96040.1"/>
    </source>
</evidence>
<organism evidence="2 3">
    <name type="scientific">Smittium simulii</name>
    <dbReference type="NCBI Taxonomy" id="133385"/>
    <lineage>
        <taxon>Eukaryota</taxon>
        <taxon>Fungi</taxon>
        <taxon>Fungi incertae sedis</taxon>
        <taxon>Zoopagomycota</taxon>
        <taxon>Kickxellomycotina</taxon>
        <taxon>Harpellomycetes</taxon>
        <taxon>Harpellales</taxon>
        <taxon>Legeriomycetaceae</taxon>
        <taxon>Smittium</taxon>
    </lineage>
</organism>
<dbReference type="EMBL" id="MBFR01000042">
    <property type="protein sequence ID" value="PVU96040.1"/>
    <property type="molecule type" value="Genomic_DNA"/>
</dbReference>
<keyword evidence="3" id="KW-1185">Reference proteome</keyword>
<evidence type="ECO:0000256" key="1">
    <source>
        <dbReference type="SAM" id="MobiDB-lite"/>
    </source>
</evidence>